<dbReference type="InterPro" id="IPR016181">
    <property type="entry name" value="Acyl_CoA_acyltransferase"/>
</dbReference>
<keyword evidence="1 4" id="KW-0808">Transferase</keyword>
<dbReference type="PANTHER" id="PTHR43877:SF1">
    <property type="entry name" value="ACETYLTRANSFERASE"/>
    <property type="match status" value="1"/>
</dbReference>
<evidence type="ECO:0000256" key="1">
    <source>
        <dbReference type="ARBA" id="ARBA00022679"/>
    </source>
</evidence>
<evidence type="ECO:0000256" key="2">
    <source>
        <dbReference type="ARBA" id="ARBA00023315"/>
    </source>
</evidence>
<dbReference type="GO" id="GO:0016747">
    <property type="term" value="F:acyltransferase activity, transferring groups other than amino-acyl groups"/>
    <property type="evidence" value="ECO:0007669"/>
    <property type="project" value="InterPro"/>
</dbReference>
<dbReference type="InterPro" id="IPR000182">
    <property type="entry name" value="GNAT_dom"/>
</dbReference>
<keyword evidence="2 4" id="KW-0012">Acyltransferase</keyword>
<dbReference type="PROSITE" id="PS51186">
    <property type="entry name" value="GNAT"/>
    <property type="match status" value="1"/>
</dbReference>
<dbReference type="SUPFAM" id="SSF55729">
    <property type="entry name" value="Acyl-CoA N-acyltransferases (Nat)"/>
    <property type="match status" value="1"/>
</dbReference>
<name>A0A0U5GZZ3_9EURY</name>
<dbReference type="Pfam" id="PF19133">
    <property type="entry name" value="DUF5816"/>
    <property type="match status" value="1"/>
</dbReference>
<dbReference type="Gene3D" id="3.40.630.30">
    <property type="match status" value="1"/>
</dbReference>
<evidence type="ECO:0000259" key="3">
    <source>
        <dbReference type="PROSITE" id="PS51186"/>
    </source>
</evidence>
<accession>A0A0U5GZZ3</accession>
<dbReference type="AlphaFoldDB" id="A0A0U5GZZ3"/>
<dbReference type="RefSeq" id="WP_059056148.1">
    <property type="nucleotide sequence ID" value="NZ_CEML01000002.1"/>
</dbReference>
<reference evidence="5" key="1">
    <citation type="journal article" date="2016" name="Environ. Microbiol.">
        <title>The complete genome of a viable archaeum isolated from 123-million-year-old rock salt.</title>
        <authorList>
            <person name="Jaakkola S.T."/>
            <person name="Pfeiffer F."/>
            <person name="Ravantti J.J."/>
            <person name="Guo Q."/>
            <person name="Liu Y."/>
            <person name="Chen X."/>
            <person name="Ma H."/>
            <person name="Yang C."/>
            <person name="Oksanen H.M."/>
            <person name="Bamford D.H."/>
        </authorList>
    </citation>
    <scope>NUCLEOTIDE SEQUENCE</scope>
    <source>
        <strain evidence="5">JI20-1</strain>
    </source>
</reference>
<gene>
    <name evidence="4" type="ORF">HHUB_1655</name>
</gene>
<dbReference type="Pfam" id="PF00583">
    <property type="entry name" value="Acetyltransf_1"/>
    <property type="match status" value="1"/>
</dbReference>
<dbReference type="InterPro" id="IPR050832">
    <property type="entry name" value="Bact_Acetyltransf"/>
</dbReference>
<dbReference type="STRING" id="1407499.HHUB_1655"/>
<evidence type="ECO:0000313" key="5">
    <source>
        <dbReference type="Proteomes" id="UP000066737"/>
    </source>
</evidence>
<dbReference type="GeneID" id="26658334"/>
<evidence type="ECO:0000313" key="4">
    <source>
        <dbReference type="EMBL" id="CQH50729.1"/>
    </source>
</evidence>
<dbReference type="EMBL" id="LN831302">
    <property type="protein sequence ID" value="CQH50729.1"/>
    <property type="molecule type" value="Genomic_DNA"/>
</dbReference>
<dbReference type="EC" id="2.3.1.-" evidence="4"/>
<feature type="domain" description="N-acetyltransferase" evidence="3">
    <location>
        <begin position="1"/>
        <end position="176"/>
    </location>
</feature>
<dbReference type="CDD" id="cd04301">
    <property type="entry name" value="NAT_SF"/>
    <property type="match status" value="1"/>
</dbReference>
<dbReference type="OrthoDB" id="156446at2157"/>
<sequence>MKVREATHDDADGIRRVADASLEATYAGQLGEDIVAAAADEWYGADRLADRLDADDVVYLVVVDSDEVVAFSESELDVRQPTGEQSPDSADGVAAIQWLHVHPDHRDRGLGGRLLERTETELLERGANRVEGRVLAANRAGNEFYQASGYARTGQRTLDIAGETYTEHLYVNLPADEAAELTEEHEVDGDTVFVAYDERERGSEAPFYAAYNTTDREERYGFYCANCGSLDTSMDSMGRVECSDCGNKRKATRWDSAYL</sequence>
<keyword evidence="5" id="KW-1185">Reference proteome</keyword>
<protein>
    <submittedName>
        <fullName evidence="4">GNAT family acetyltransferase</fullName>
        <ecNumber evidence="4">2.3.1.-</ecNumber>
    </submittedName>
</protein>
<proteinExistence type="predicted"/>
<dbReference type="Proteomes" id="UP000066737">
    <property type="component" value="Chromosome I"/>
</dbReference>
<dbReference type="PANTHER" id="PTHR43877">
    <property type="entry name" value="AMINOALKYLPHOSPHONATE N-ACETYLTRANSFERASE-RELATED-RELATED"/>
    <property type="match status" value="1"/>
</dbReference>
<dbReference type="InterPro" id="IPR043854">
    <property type="entry name" value="DUF5816"/>
</dbReference>
<organism evidence="4 5">
    <name type="scientific">Halobacterium hubeiense</name>
    <dbReference type="NCBI Taxonomy" id="1407499"/>
    <lineage>
        <taxon>Archaea</taxon>
        <taxon>Methanobacteriati</taxon>
        <taxon>Methanobacteriota</taxon>
        <taxon>Stenosarchaea group</taxon>
        <taxon>Halobacteria</taxon>
        <taxon>Halobacteriales</taxon>
        <taxon>Halobacteriaceae</taxon>
        <taxon>Halobacterium</taxon>
    </lineage>
</organism>
<dbReference type="KEGG" id="hhb:Hhub_1655"/>